<evidence type="ECO:0000313" key="2">
    <source>
        <dbReference type="EMBL" id="ADG94509.1"/>
    </source>
</evidence>
<evidence type="ECO:0000256" key="1">
    <source>
        <dbReference type="NCBIfam" id="TIGR02722"/>
    </source>
</evidence>
<dbReference type="KEGG" id="ant:Arnit_2861"/>
<dbReference type="NCBIfam" id="TIGR02722">
    <property type="entry name" value="lp"/>
    <property type="match status" value="1"/>
</dbReference>
<dbReference type="EMBL" id="CP001999">
    <property type="protein sequence ID" value="ADG94509.1"/>
    <property type="molecule type" value="Genomic_DNA"/>
</dbReference>
<name>D5V789_ARCNC</name>
<organism evidence="2 3">
    <name type="scientific">Arcobacter nitrofigilis (strain ATCC 33309 / DSM 7299 / CCUG 15893 / LMG 7604 / NCTC 12251 / CI)</name>
    <name type="common">Campylobacter nitrofigilis</name>
    <dbReference type="NCBI Taxonomy" id="572480"/>
    <lineage>
        <taxon>Bacteria</taxon>
        <taxon>Pseudomonadati</taxon>
        <taxon>Campylobacterota</taxon>
        <taxon>Epsilonproteobacteria</taxon>
        <taxon>Campylobacterales</taxon>
        <taxon>Arcobacteraceae</taxon>
        <taxon>Arcobacter</taxon>
    </lineage>
</organism>
<dbReference type="HOGENOM" id="CLU_114013_0_0_7"/>
<protein>
    <recommendedName>
        <fullName evidence="1">Penicillin-binding protein activator LpoB</fullName>
    </recommendedName>
</protein>
<dbReference type="Proteomes" id="UP000000939">
    <property type="component" value="Chromosome"/>
</dbReference>
<gene>
    <name evidence="2" type="ordered locus">Arnit_2861</name>
</gene>
<evidence type="ECO:0000313" key="3">
    <source>
        <dbReference type="Proteomes" id="UP000000939"/>
    </source>
</evidence>
<dbReference type="AlphaFoldDB" id="D5V789"/>
<dbReference type="STRING" id="572480.Arnit_2861"/>
<sequence length="203" mass="22357" precursor="true">MKNKKLIISTLFMGTIFFAGCTHKPEYLPENSPKSSIVTMGIDRQDFEKAASDMAKSLLSSGALDKSGGGKSVVMMSDIVNDTTQRFDVKFLTKKLGIAILNSGKAILTSAVGTQRDDLAQDTRKLRNNDEFKKSTTIQKNTLYAPSLSLSGSILQRTAKANRDEQIVEYYFQLSLTDIKTGLVTWEDEVVIGKIGSNDTVTW</sequence>
<dbReference type="eggNOG" id="COG3417">
    <property type="taxonomic scope" value="Bacteria"/>
</dbReference>
<keyword evidence="2" id="KW-0449">Lipoprotein</keyword>
<dbReference type="Gene3D" id="3.40.50.10610">
    <property type="entry name" value="ABC-type transport auxiliary lipoprotein component"/>
    <property type="match status" value="1"/>
</dbReference>
<proteinExistence type="predicted"/>
<dbReference type="Pfam" id="PF13036">
    <property type="entry name" value="LpoB"/>
    <property type="match status" value="1"/>
</dbReference>
<accession>D5V789</accession>
<dbReference type="InterPro" id="IPR014094">
    <property type="entry name" value="LpoB"/>
</dbReference>
<keyword evidence="3" id="KW-1185">Reference proteome</keyword>
<dbReference type="OrthoDB" id="272776at2"/>
<dbReference type="RefSeq" id="WP_013136654.1">
    <property type="nucleotide sequence ID" value="NC_014166.1"/>
</dbReference>
<reference evidence="2 3" key="1">
    <citation type="journal article" date="2010" name="Stand. Genomic Sci.">
        <title>Complete genome sequence of Arcobacter nitrofigilis type strain (CI).</title>
        <authorList>
            <person name="Pati A."/>
            <person name="Gronow S."/>
            <person name="Lapidus A."/>
            <person name="Copeland A."/>
            <person name="Glavina Del Rio T."/>
            <person name="Nolan M."/>
            <person name="Lucas S."/>
            <person name="Tice H."/>
            <person name="Cheng J.F."/>
            <person name="Han C."/>
            <person name="Chertkov O."/>
            <person name="Bruce D."/>
            <person name="Tapia R."/>
            <person name="Goodwin L."/>
            <person name="Pitluck S."/>
            <person name="Liolios K."/>
            <person name="Ivanova N."/>
            <person name="Mavromatis K."/>
            <person name="Chen A."/>
            <person name="Palaniappan K."/>
            <person name="Land M."/>
            <person name="Hauser L."/>
            <person name="Chang Y.J."/>
            <person name="Jeffries C.D."/>
            <person name="Detter J.C."/>
            <person name="Rohde M."/>
            <person name="Goker M."/>
            <person name="Bristow J."/>
            <person name="Eisen J.A."/>
            <person name="Markowitz V."/>
            <person name="Hugenholtz P."/>
            <person name="Klenk H.P."/>
            <person name="Kyrpides N.C."/>
        </authorList>
    </citation>
    <scope>NUCLEOTIDE SEQUENCE [LARGE SCALE GENOMIC DNA]</scope>
    <source>
        <strain evidence="3">ATCC 33309 / DSM 7299 / CCUG 15893 / LMG 7604 / NCTC 12251 / CI</strain>
    </source>
</reference>
<dbReference type="PROSITE" id="PS51257">
    <property type="entry name" value="PROKAR_LIPOPROTEIN"/>
    <property type="match status" value="1"/>
</dbReference>